<evidence type="ECO:0000256" key="1">
    <source>
        <dbReference type="SAM" id="SignalP"/>
    </source>
</evidence>
<feature type="signal peptide" evidence="1">
    <location>
        <begin position="1"/>
        <end position="29"/>
    </location>
</feature>
<dbReference type="Proteomes" id="UP000326877">
    <property type="component" value="Unassembled WGS sequence"/>
</dbReference>
<dbReference type="EMBL" id="ML735405">
    <property type="protein sequence ID" value="KAE8384076.1"/>
    <property type="molecule type" value="Genomic_DNA"/>
</dbReference>
<proteinExistence type="predicted"/>
<feature type="non-terminal residue" evidence="2">
    <location>
        <position position="87"/>
    </location>
</feature>
<sequence length="87" mass="10041">MYIFSRSDRHRLFLQNLSAVLLVLSKCNAKRYPSSFVCPCCGRGGSSVVRPYSCYSTYVPYPRRWTFTTVYIISVQHLVCLSHKIIV</sequence>
<evidence type="ECO:0000313" key="2">
    <source>
        <dbReference type="EMBL" id="KAE8384076.1"/>
    </source>
</evidence>
<reference evidence="2" key="1">
    <citation type="submission" date="2019-04" db="EMBL/GenBank/DDBJ databases">
        <title>Friends and foes A comparative genomics studyof 23 Aspergillus species from section Flavi.</title>
        <authorList>
            <consortium name="DOE Joint Genome Institute"/>
            <person name="Kjaerbolling I."/>
            <person name="Vesth T."/>
            <person name="Frisvad J.C."/>
            <person name="Nybo J.L."/>
            <person name="Theobald S."/>
            <person name="Kildgaard S."/>
            <person name="Isbrandt T."/>
            <person name="Kuo A."/>
            <person name="Sato A."/>
            <person name="Lyhne E.K."/>
            <person name="Kogle M.E."/>
            <person name="Wiebenga A."/>
            <person name="Kun R.S."/>
            <person name="Lubbers R.J."/>
            <person name="Makela M.R."/>
            <person name="Barry K."/>
            <person name="Chovatia M."/>
            <person name="Clum A."/>
            <person name="Daum C."/>
            <person name="Haridas S."/>
            <person name="He G."/>
            <person name="LaButti K."/>
            <person name="Lipzen A."/>
            <person name="Mondo S."/>
            <person name="Riley R."/>
            <person name="Salamov A."/>
            <person name="Simmons B.A."/>
            <person name="Magnuson J.K."/>
            <person name="Henrissat B."/>
            <person name="Mortensen U.H."/>
            <person name="Larsen T.O."/>
            <person name="Devries R.P."/>
            <person name="Grigoriev I.V."/>
            <person name="Machida M."/>
            <person name="Baker S.E."/>
            <person name="Andersen M.R."/>
        </authorList>
    </citation>
    <scope>NUCLEOTIDE SEQUENCE [LARGE SCALE GENOMIC DNA]</scope>
    <source>
        <strain evidence="2">IBT 14317</strain>
    </source>
</reference>
<protein>
    <recommendedName>
        <fullName evidence="3">Secreted protein</fullName>
    </recommendedName>
</protein>
<feature type="chain" id="PRO_5025046955" description="Secreted protein" evidence="1">
    <location>
        <begin position="30"/>
        <end position="87"/>
    </location>
</feature>
<dbReference type="AlphaFoldDB" id="A0A5N7BQF5"/>
<organism evidence="2">
    <name type="scientific">Petromyces alliaceus</name>
    <name type="common">Aspergillus alliaceus</name>
    <dbReference type="NCBI Taxonomy" id="209559"/>
    <lineage>
        <taxon>Eukaryota</taxon>
        <taxon>Fungi</taxon>
        <taxon>Dikarya</taxon>
        <taxon>Ascomycota</taxon>
        <taxon>Pezizomycotina</taxon>
        <taxon>Eurotiomycetes</taxon>
        <taxon>Eurotiomycetidae</taxon>
        <taxon>Eurotiales</taxon>
        <taxon>Aspergillaceae</taxon>
        <taxon>Aspergillus</taxon>
        <taxon>Aspergillus subgen. Circumdati</taxon>
    </lineage>
</organism>
<gene>
    <name evidence="2" type="ORF">BDV23DRAFT_167577</name>
</gene>
<evidence type="ECO:0008006" key="3">
    <source>
        <dbReference type="Google" id="ProtNLM"/>
    </source>
</evidence>
<name>A0A5N7BQF5_PETAA</name>
<keyword evidence="1" id="KW-0732">Signal</keyword>
<accession>A0A5N7BQF5</accession>